<dbReference type="Proteomes" id="UP000835052">
    <property type="component" value="Unassembled WGS sequence"/>
</dbReference>
<dbReference type="EMBL" id="CAJGYM010000017">
    <property type="protein sequence ID" value="CAD6190680.1"/>
    <property type="molecule type" value="Genomic_DNA"/>
</dbReference>
<reference evidence="1" key="1">
    <citation type="submission" date="2020-10" db="EMBL/GenBank/DDBJ databases">
        <authorList>
            <person name="Kikuchi T."/>
        </authorList>
    </citation>
    <scope>NUCLEOTIDE SEQUENCE</scope>
    <source>
        <strain evidence="1">NKZ352</strain>
    </source>
</reference>
<gene>
    <name evidence="1" type="ORF">CAUJ_LOCUS6599</name>
</gene>
<organism evidence="1 2">
    <name type="scientific">Caenorhabditis auriculariae</name>
    <dbReference type="NCBI Taxonomy" id="2777116"/>
    <lineage>
        <taxon>Eukaryota</taxon>
        <taxon>Metazoa</taxon>
        <taxon>Ecdysozoa</taxon>
        <taxon>Nematoda</taxon>
        <taxon>Chromadorea</taxon>
        <taxon>Rhabditida</taxon>
        <taxon>Rhabditina</taxon>
        <taxon>Rhabditomorpha</taxon>
        <taxon>Rhabditoidea</taxon>
        <taxon>Rhabditidae</taxon>
        <taxon>Peloderinae</taxon>
        <taxon>Caenorhabditis</taxon>
    </lineage>
</organism>
<evidence type="ECO:0000313" key="2">
    <source>
        <dbReference type="Proteomes" id="UP000835052"/>
    </source>
</evidence>
<comment type="caution">
    <text evidence="1">The sequence shown here is derived from an EMBL/GenBank/DDBJ whole genome shotgun (WGS) entry which is preliminary data.</text>
</comment>
<sequence>MPLTCHHSVFLWSLFSIKNTQPENVVLRMASDPNNQHGLDVFWPQFNDKLDVKQYIFRRLSDDVIFDVFHSND</sequence>
<name>A0A8S1HBW5_9PELO</name>
<protein>
    <submittedName>
        <fullName evidence="1">Uncharacterized protein</fullName>
    </submittedName>
</protein>
<proteinExistence type="predicted"/>
<keyword evidence="2" id="KW-1185">Reference proteome</keyword>
<dbReference type="AlphaFoldDB" id="A0A8S1HBW5"/>
<evidence type="ECO:0000313" key="1">
    <source>
        <dbReference type="EMBL" id="CAD6190680.1"/>
    </source>
</evidence>
<accession>A0A8S1HBW5</accession>